<feature type="region of interest" description="Disordered" evidence="1">
    <location>
        <begin position="388"/>
        <end position="412"/>
    </location>
</feature>
<gene>
    <name evidence="4" type="ORF">ECC02_003125</name>
</gene>
<dbReference type="AlphaFoldDB" id="A0A7J6YA98"/>
<evidence type="ECO:0000256" key="2">
    <source>
        <dbReference type="SAM" id="Phobius"/>
    </source>
</evidence>
<organism evidence="4 5">
    <name type="scientific">Trypanosoma cruzi</name>
    <dbReference type="NCBI Taxonomy" id="5693"/>
    <lineage>
        <taxon>Eukaryota</taxon>
        <taxon>Discoba</taxon>
        <taxon>Euglenozoa</taxon>
        <taxon>Kinetoplastea</taxon>
        <taxon>Metakinetoplastina</taxon>
        <taxon>Trypanosomatida</taxon>
        <taxon>Trypanosomatidae</taxon>
        <taxon>Trypanosoma</taxon>
        <taxon>Schizotrypanum</taxon>
    </lineage>
</organism>
<accession>A0A7J6YA98</accession>
<comment type="caution">
    <text evidence="4">The sequence shown here is derived from an EMBL/GenBank/DDBJ whole genome shotgun (WGS) entry which is preliminary data.</text>
</comment>
<dbReference type="EMBL" id="JABDHM010000017">
    <property type="protein sequence ID" value="KAF5223671.1"/>
    <property type="molecule type" value="Genomic_DNA"/>
</dbReference>
<proteinExistence type="predicted"/>
<feature type="transmembrane region" description="Helical" evidence="2">
    <location>
        <begin position="88"/>
        <end position="113"/>
    </location>
</feature>
<name>A0A7J6YA98_TRYCR</name>
<feature type="transmembrane region" description="Helical" evidence="2">
    <location>
        <begin position="33"/>
        <end position="53"/>
    </location>
</feature>
<keyword evidence="2" id="KW-0812">Transmembrane</keyword>
<keyword evidence="3" id="KW-0732">Signal</keyword>
<evidence type="ECO:0000313" key="5">
    <source>
        <dbReference type="Proteomes" id="UP000583944"/>
    </source>
</evidence>
<feature type="signal peptide" evidence="3">
    <location>
        <begin position="1"/>
        <end position="17"/>
    </location>
</feature>
<protein>
    <submittedName>
        <fullName evidence="4">Uncharacterized protein</fullName>
    </submittedName>
</protein>
<keyword evidence="2" id="KW-0472">Membrane</keyword>
<dbReference type="Proteomes" id="UP000583944">
    <property type="component" value="Unassembled WGS sequence"/>
</dbReference>
<feature type="chain" id="PRO_5029793944" evidence="3">
    <location>
        <begin position="18"/>
        <end position="412"/>
    </location>
</feature>
<keyword evidence="2" id="KW-1133">Transmembrane helix</keyword>
<sequence length="412" mass="46574">MLLLLAFLLCVGRFVTSATPTPLWTSFRVHHHLLLFLLILLLLLLVVVVVVVIEVGRLQVAAAIGSLASVEVHGAGDNAGVKNVKELLNLFFLILIVVVIFLVIVTSCLGFFLRHLFKHVKKGIPWNSEGLRLGAFATLATQLLCDRLYRHVLARLPRGRSANDLHAIVVMLDAQHKRLLLEEIIGSKHKNNGKAAITTIQHSRSYVFQMIEDFFIVFFNQGIGEHMTAQYAKPKSRNTHDGLVSFRLRNLDVYLTLMFAGKSLCDLLIRGFSGAGDDLLTVIVEGRVQLVVLAAQCRLLFLKILAKLFVLFMVVQKNLCTLLDAFRKLAHKLCGVVRVEVLMKRRGDVNIIVVLNCHIPPNRHFRIVKNFTCFYTLHVYPMTQNMCEKNSRRGQKRQSENKQTNKQKDRPS</sequence>
<evidence type="ECO:0000256" key="3">
    <source>
        <dbReference type="SAM" id="SignalP"/>
    </source>
</evidence>
<evidence type="ECO:0000256" key="1">
    <source>
        <dbReference type="SAM" id="MobiDB-lite"/>
    </source>
</evidence>
<evidence type="ECO:0000313" key="4">
    <source>
        <dbReference type="EMBL" id="KAF5223671.1"/>
    </source>
</evidence>
<dbReference type="VEuPathDB" id="TriTrypDB:ECC02_003125"/>
<reference evidence="4 5" key="1">
    <citation type="journal article" date="2019" name="Genome Biol. Evol.">
        <title>Nanopore Sequencing Significantly Improves Genome Assembly of the Protozoan Parasite Trypanosoma cruzi.</title>
        <authorList>
            <person name="Diaz-Viraque F."/>
            <person name="Pita S."/>
            <person name="Greif G."/>
            <person name="de Souza R.C.M."/>
            <person name="Iraola G."/>
            <person name="Robello C."/>
        </authorList>
    </citation>
    <scope>NUCLEOTIDE SEQUENCE [LARGE SCALE GENOMIC DNA]</scope>
    <source>
        <strain evidence="4 5">Berenice</strain>
    </source>
</reference>